<dbReference type="InterPro" id="IPR013517">
    <property type="entry name" value="FG-GAP"/>
</dbReference>
<accession>A0A5C5XLV2</accession>
<dbReference type="EMBL" id="SJPG01000001">
    <property type="protein sequence ID" value="TWT63373.1"/>
    <property type="molecule type" value="Genomic_DNA"/>
</dbReference>
<dbReference type="InterPro" id="IPR011519">
    <property type="entry name" value="UnbV_ASPIC"/>
</dbReference>
<feature type="domain" description="ASPIC/UnbV" evidence="2">
    <location>
        <begin position="520"/>
        <end position="584"/>
    </location>
</feature>
<dbReference type="Pfam" id="PF13517">
    <property type="entry name" value="FG-GAP_3"/>
    <property type="match status" value="3"/>
</dbReference>
<gene>
    <name evidence="3" type="ORF">Pan54_41260</name>
</gene>
<organism evidence="3 4">
    <name type="scientific">Rubinisphaera italica</name>
    <dbReference type="NCBI Taxonomy" id="2527969"/>
    <lineage>
        <taxon>Bacteria</taxon>
        <taxon>Pseudomonadati</taxon>
        <taxon>Planctomycetota</taxon>
        <taxon>Planctomycetia</taxon>
        <taxon>Planctomycetales</taxon>
        <taxon>Planctomycetaceae</taxon>
        <taxon>Rubinisphaera</taxon>
    </lineage>
</organism>
<keyword evidence="1" id="KW-0732">Signal</keyword>
<evidence type="ECO:0000313" key="3">
    <source>
        <dbReference type="EMBL" id="TWT63373.1"/>
    </source>
</evidence>
<dbReference type="PROSITE" id="PS51257">
    <property type="entry name" value="PROKAR_LIPOPROTEIN"/>
    <property type="match status" value="1"/>
</dbReference>
<proteinExistence type="predicted"/>
<evidence type="ECO:0000256" key="1">
    <source>
        <dbReference type="ARBA" id="ARBA00022729"/>
    </source>
</evidence>
<dbReference type="Proteomes" id="UP000316095">
    <property type="component" value="Unassembled WGS sequence"/>
</dbReference>
<reference evidence="3 4" key="1">
    <citation type="submission" date="2019-02" db="EMBL/GenBank/DDBJ databases">
        <title>Deep-cultivation of Planctomycetes and their phenomic and genomic characterization uncovers novel biology.</title>
        <authorList>
            <person name="Wiegand S."/>
            <person name="Jogler M."/>
            <person name="Boedeker C."/>
            <person name="Pinto D."/>
            <person name="Vollmers J."/>
            <person name="Rivas-Marin E."/>
            <person name="Kohn T."/>
            <person name="Peeters S.H."/>
            <person name="Heuer A."/>
            <person name="Rast P."/>
            <person name="Oberbeckmann S."/>
            <person name="Bunk B."/>
            <person name="Jeske O."/>
            <person name="Meyerdierks A."/>
            <person name="Storesund J.E."/>
            <person name="Kallscheuer N."/>
            <person name="Luecker S."/>
            <person name="Lage O.M."/>
            <person name="Pohl T."/>
            <person name="Merkel B.J."/>
            <person name="Hornburger P."/>
            <person name="Mueller R.-W."/>
            <person name="Bruemmer F."/>
            <person name="Labrenz M."/>
            <person name="Spormann A.M."/>
            <person name="Op Den Camp H."/>
            <person name="Overmann J."/>
            <person name="Amann R."/>
            <person name="Jetten M.S.M."/>
            <person name="Mascher T."/>
            <person name="Medema M.H."/>
            <person name="Devos D.P."/>
            <person name="Kaster A.-K."/>
            <person name="Ovreas L."/>
            <person name="Rohde M."/>
            <person name="Galperin M.Y."/>
            <person name="Jogler C."/>
        </authorList>
    </citation>
    <scope>NUCLEOTIDE SEQUENCE [LARGE SCALE GENOMIC DNA]</scope>
    <source>
        <strain evidence="3 4">Pan54</strain>
    </source>
</reference>
<sequence>MKRNLLSSESLDVNPLMCRYVTIALLLLFCGCKESISSKPAKPEIADVSSLDDEFQNLILTSEFLPTEPTDSDWFEDITAQSGVDFTYHSGRSAGHFTMIEGLGGGVALFDVDLDGDLDLFCVGGGTIMEDLQIKGLPGRLYRNEGNLQFVDVTTEYGLDLPMDYSHGITVGDLNSDHYPDLLITCFGSARLFENEQGKAFHDVSSRLGTSLTGWNTAACIADFNRDGRADLFVTGYLNWKPDPKEFCIDPDTGLRDVCVPSSFEGARDTLLIQQSDETFQDASTEYGLIQDGKGLGVLAADFDNNGHLDLYVANDVQRNFMYYGQADGTWIERAVSSGVSGNEYGAPEGSMGVDAADVNRDGLIDLTVANFELEDNDLYINEGEGLFAHSSAAYGLAGLCRPYVGFGIAFDDFNSDGWPDLVITNGHLVYRHRQYDYQQPTFLFQNREGRFQNMTSQAGPWFSVPHSGRGLATGDLNNDGAADLVISEQDGPISILINRQPPENWIGLTLEGTTSGTDAIGSKVKVLDHSLTHGQQKIDGRSYLSDSDPRFRFVLEKTIPQVDIEVFWPTGKRELFQDRNVRKYHTLREGSGLKTEEVSNP</sequence>
<dbReference type="Pfam" id="PF07593">
    <property type="entry name" value="UnbV_ASPIC"/>
    <property type="match status" value="1"/>
</dbReference>
<dbReference type="InterPro" id="IPR028994">
    <property type="entry name" value="Integrin_alpha_N"/>
</dbReference>
<dbReference type="InterPro" id="IPR027039">
    <property type="entry name" value="Crtac1"/>
</dbReference>
<dbReference type="Gene3D" id="2.130.10.130">
    <property type="entry name" value="Integrin alpha, N-terminal"/>
    <property type="match status" value="3"/>
</dbReference>
<dbReference type="AlphaFoldDB" id="A0A5C5XLV2"/>
<comment type="caution">
    <text evidence="3">The sequence shown here is derived from an EMBL/GenBank/DDBJ whole genome shotgun (WGS) entry which is preliminary data.</text>
</comment>
<name>A0A5C5XLV2_9PLAN</name>
<dbReference type="OrthoDB" id="5287961at2"/>
<protein>
    <submittedName>
        <fullName evidence="3">FG-GAP repeat protein</fullName>
    </submittedName>
</protein>
<dbReference type="PANTHER" id="PTHR16026">
    <property type="entry name" value="CARTILAGE ACIDIC PROTEIN 1"/>
    <property type="match status" value="1"/>
</dbReference>
<evidence type="ECO:0000313" key="4">
    <source>
        <dbReference type="Proteomes" id="UP000316095"/>
    </source>
</evidence>
<dbReference type="SUPFAM" id="SSF69318">
    <property type="entry name" value="Integrin alpha N-terminal domain"/>
    <property type="match status" value="1"/>
</dbReference>
<dbReference type="PANTHER" id="PTHR16026:SF0">
    <property type="entry name" value="CARTILAGE ACIDIC PROTEIN 1"/>
    <property type="match status" value="1"/>
</dbReference>
<evidence type="ECO:0000259" key="2">
    <source>
        <dbReference type="Pfam" id="PF07593"/>
    </source>
</evidence>
<keyword evidence="4" id="KW-1185">Reference proteome</keyword>